<dbReference type="InterPro" id="IPR024983">
    <property type="entry name" value="CHAT_dom"/>
</dbReference>
<keyword evidence="1" id="KW-1133">Transmembrane helix</keyword>
<feature type="signal peptide" evidence="2">
    <location>
        <begin position="1"/>
        <end position="25"/>
    </location>
</feature>
<keyword evidence="2" id="KW-0732">Signal</keyword>
<dbReference type="InterPro" id="IPR011990">
    <property type="entry name" value="TPR-like_helical_dom_sf"/>
</dbReference>
<feature type="transmembrane region" description="Helical" evidence="1">
    <location>
        <begin position="865"/>
        <end position="885"/>
    </location>
</feature>
<feature type="chain" id="PRO_5046284515" evidence="2">
    <location>
        <begin position="26"/>
        <end position="889"/>
    </location>
</feature>
<keyword evidence="5" id="KW-1185">Reference proteome</keyword>
<dbReference type="Pfam" id="PF13424">
    <property type="entry name" value="TPR_12"/>
    <property type="match status" value="1"/>
</dbReference>
<keyword evidence="1" id="KW-0812">Transmembrane</keyword>
<keyword evidence="1" id="KW-0472">Membrane</keyword>
<protein>
    <submittedName>
        <fullName evidence="4">CHAT domain-containing protein</fullName>
    </submittedName>
</protein>
<accession>A0ABW9S0M0</accession>
<evidence type="ECO:0000256" key="2">
    <source>
        <dbReference type="SAM" id="SignalP"/>
    </source>
</evidence>
<dbReference type="PANTHER" id="PTHR10098">
    <property type="entry name" value="RAPSYN-RELATED"/>
    <property type="match status" value="1"/>
</dbReference>
<proteinExistence type="predicted"/>
<dbReference type="Pfam" id="PF13181">
    <property type="entry name" value="TPR_8"/>
    <property type="match status" value="1"/>
</dbReference>
<name>A0ABW9S0M0_9BACT</name>
<dbReference type="SMART" id="SM00028">
    <property type="entry name" value="TPR"/>
    <property type="match status" value="5"/>
</dbReference>
<evidence type="ECO:0000313" key="4">
    <source>
        <dbReference type="EMBL" id="MTI29085.1"/>
    </source>
</evidence>
<reference evidence="4 5" key="1">
    <citation type="submission" date="2019-02" db="EMBL/GenBank/DDBJ databases">
        <authorList>
            <person name="Goldberg S.R."/>
            <person name="Haltli B.A."/>
            <person name="Correa H."/>
            <person name="Russell K.G."/>
        </authorList>
    </citation>
    <scope>NUCLEOTIDE SEQUENCE [LARGE SCALE GENOMIC DNA]</scope>
    <source>
        <strain evidence="4 5">JCM 16186</strain>
    </source>
</reference>
<dbReference type="InterPro" id="IPR019734">
    <property type="entry name" value="TPR_rpt"/>
</dbReference>
<organism evidence="4 5">
    <name type="scientific">Fulvivirga kasyanovii</name>
    <dbReference type="NCBI Taxonomy" id="396812"/>
    <lineage>
        <taxon>Bacteria</taxon>
        <taxon>Pseudomonadati</taxon>
        <taxon>Bacteroidota</taxon>
        <taxon>Cytophagia</taxon>
        <taxon>Cytophagales</taxon>
        <taxon>Fulvivirgaceae</taxon>
        <taxon>Fulvivirga</taxon>
    </lineage>
</organism>
<feature type="domain" description="CHAT" evidence="3">
    <location>
        <begin position="597"/>
        <end position="853"/>
    </location>
</feature>
<evidence type="ECO:0000256" key="1">
    <source>
        <dbReference type="SAM" id="Phobius"/>
    </source>
</evidence>
<dbReference type="EMBL" id="SMLW01000678">
    <property type="protein sequence ID" value="MTI29085.1"/>
    <property type="molecule type" value="Genomic_DNA"/>
</dbReference>
<gene>
    <name evidence="4" type="ORF">E1163_29250</name>
</gene>
<dbReference type="Gene3D" id="1.25.40.10">
    <property type="entry name" value="Tetratricopeptide repeat domain"/>
    <property type="match status" value="2"/>
</dbReference>
<comment type="caution">
    <text evidence="4">The sequence shown here is derived from an EMBL/GenBank/DDBJ whole genome shotgun (WGS) entry which is preliminary data.</text>
</comment>
<evidence type="ECO:0000313" key="5">
    <source>
        <dbReference type="Proteomes" id="UP000798808"/>
    </source>
</evidence>
<evidence type="ECO:0000259" key="3">
    <source>
        <dbReference type="Pfam" id="PF12770"/>
    </source>
</evidence>
<dbReference type="Proteomes" id="UP000798808">
    <property type="component" value="Unassembled WGS sequence"/>
</dbReference>
<sequence length="889" mass="101179">MHGMRLISVLSICFLLSGFSEQVSAESPFQQRVEALIRQDSLDAFIYTYLDEFLKDPVYERLYLFDEAGEKQWREPRSAQEYLASTIFLCNKGYYNLKFSQVDEAVSAYESAWGYDQQFDFRDFDIIEYCLKPLGNAYSMLGDYTSAENTIKSYLLEAQKRGLKDQQTSALINLSIVYHDTGKNKEAIEVLNTAQESNSGSSGLIYSNLAKNHLTLGEYDMADRYARRAMALFEKAGADQSGYLSNIYSILSSVNLKARDTVEALNFLRKARSLMETGSTGKSRDYAKVIVQEANVLYAMGNSAASINIYRQALQQLIPQLGEKQLLPSEDMLYAENTLKEVFDGMAGAFVSLDSLDQAIDCYKKSFSVEERLKETYSYDESKYLQQGENRWRAEQVLDLCYRLFSLSKDIHYVREAFAVAERTKSVALRDKLYNRMTWEKFAGDSVLAGRRKLARHKAQVEAALVQEQLKGRNANLGTIEHLMDRKNKLTMDMKGLEKSMPRLTRQSHREIDYDSLQQKLKNNQLTMVEYFFGAEALYAFVLNGSSIAMYRNSRIAEVRENIVQFSALFTDEVKINAAPEVFAGLSQKLMGMLFPGKVKNTLLIVPDGLLNFVPFEALLTAKPSSADYSQWPWLINSNPVFYQYSGALYLHDFGQGRFADDKVLGFFPRFADSERYLKYSKDELEGIRKHFDGNFLSDEKATKQAFFNHASDYSIIHLSTHAKPGALYEPPSVAFVDSALHLPEVLGLNLHTQLLVLGACETGIGKLYKGEGPLSLASGFSHAGVKNIVLSLWKVNDLSTSRLMTDFYKYYEEQPQAHMALHRAKLAYLQHDEIAMDKKSPYYWASFVYYGQSETKDAIQASGYGMHMFFVAVALIAMALYLYYRRRR</sequence>
<dbReference type="SUPFAM" id="SSF48452">
    <property type="entry name" value="TPR-like"/>
    <property type="match status" value="1"/>
</dbReference>
<dbReference type="Pfam" id="PF12770">
    <property type="entry name" value="CHAT"/>
    <property type="match status" value="1"/>
</dbReference>